<feature type="domain" description="HTH araC/xylS-type" evidence="4">
    <location>
        <begin position="460"/>
        <end position="565"/>
    </location>
</feature>
<dbReference type="Proteomes" id="UP001164705">
    <property type="component" value="Chromosome"/>
</dbReference>
<feature type="chain" id="PRO_5039503980" evidence="3">
    <location>
        <begin position="28"/>
        <end position="569"/>
    </location>
</feature>
<dbReference type="Gene3D" id="1.10.10.60">
    <property type="entry name" value="Homeodomain-like"/>
    <property type="match status" value="2"/>
</dbReference>
<dbReference type="InterPro" id="IPR018060">
    <property type="entry name" value="HTH_AraC"/>
</dbReference>
<proteinExistence type="predicted"/>
<gene>
    <name evidence="5" type="ORF">N7U66_10005</name>
</gene>
<sequence>MNLFVKKSTKIKSLFFTLFLLSLMGYAQVKHNKEDSISELDYKSLGKYINLNMQNEELSNIYAKAYLNKAKKELDTLRIIKALHWYHLINIKTCGFDYVDTIINLSKGKGYQNYPLIAYSYKGHVLYKKRNFIASLDNYLEVQKLNTLNDDRISLKVDFKIALIKNRLGQHAEAIRIFKKSYTHYTLQHNYVNTQIALFGIGDSFRLMKEMDSSMYYNSLGMQKATLIDDEENISYFSLNMGATLSDKRKLDRSNKLLLLSLPKIKEFKDKPNIAMCHFFLGRNYYNLNKTALALFHLKKMDSIFLEINDLHPELRQGYEILIKHYADKKELKNQLLYVNRVLKLDSILLKNYKYLSHKISKEYDHPKILNEKEKLIEQIKIKKNNYGNLLVLITTSTIILLIFIFRMKLQHKKDKEKVARLLNSIEKQQINPSKNIINKNDYNSDENIGINDEVIKEILSKLELFERNLEFINFDLSAVSLAKELETNSTYLSKIINHYKKQTFSTYVNSLRIDYAIERLKNDIQFRNFTIKAIGNESGFKSTESFTSAFHKKTGLRIKYFLKELNKS</sequence>
<dbReference type="Gene3D" id="1.25.40.10">
    <property type="entry name" value="Tetratricopeptide repeat domain"/>
    <property type="match status" value="1"/>
</dbReference>
<evidence type="ECO:0000256" key="3">
    <source>
        <dbReference type="SAM" id="SignalP"/>
    </source>
</evidence>
<keyword evidence="1" id="KW-0238">DNA-binding</keyword>
<accession>A0A9E8SEM9</accession>
<dbReference type="InterPro" id="IPR011990">
    <property type="entry name" value="TPR-like_helical_dom_sf"/>
</dbReference>
<evidence type="ECO:0000313" key="5">
    <source>
        <dbReference type="EMBL" id="WAC03723.1"/>
    </source>
</evidence>
<organism evidence="5 6">
    <name type="scientific">Lacinutrix neustonica</name>
    <dbReference type="NCBI Taxonomy" id="2980107"/>
    <lineage>
        <taxon>Bacteria</taxon>
        <taxon>Pseudomonadati</taxon>
        <taxon>Bacteroidota</taxon>
        <taxon>Flavobacteriia</taxon>
        <taxon>Flavobacteriales</taxon>
        <taxon>Flavobacteriaceae</taxon>
        <taxon>Lacinutrix</taxon>
    </lineage>
</organism>
<keyword evidence="6" id="KW-1185">Reference proteome</keyword>
<dbReference type="PANTHER" id="PTHR43280:SF34">
    <property type="entry name" value="ARAC-FAMILY TRANSCRIPTIONAL REGULATOR"/>
    <property type="match status" value="1"/>
</dbReference>
<keyword evidence="2" id="KW-0812">Transmembrane</keyword>
<evidence type="ECO:0000256" key="2">
    <source>
        <dbReference type="SAM" id="Phobius"/>
    </source>
</evidence>
<feature type="signal peptide" evidence="3">
    <location>
        <begin position="1"/>
        <end position="27"/>
    </location>
</feature>
<dbReference type="GO" id="GO:0043565">
    <property type="term" value="F:sequence-specific DNA binding"/>
    <property type="evidence" value="ECO:0007669"/>
    <property type="project" value="InterPro"/>
</dbReference>
<keyword evidence="2" id="KW-1133">Transmembrane helix</keyword>
<keyword evidence="3" id="KW-0732">Signal</keyword>
<evidence type="ECO:0000313" key="6">
    <source>
        <dbReference type="Proteomes" id="UP001164705"/>
    </source>
</evidence>
<dbReference type="GO" id="GO:0003700">
    <property type="term" value="F:DNA-binding transcription factor activity"/>
    <property type="evidence" value="ECO:0007669"/>
    <property type="project" value="InterPro"/>
</dbReference>
<dbReference type="RefSeq" id="WP_267678358.1">
    <property type="nucleotide sequence ID" value="NZ_CP113088.1"/>
</dbReference>
<protein>
    <submittedName>
        <fullName evidence="5">Helix-turn-helix domain-containing protein</fullName>
    </submittedName>
</protein>
<dbReference type="PROSITE" id="PS01124">
    <property type="entry name" value="HTH_ARAC_FAMILY_2"/>
    <property type="match status" value="1"/>
</dbReference>
<dbReference type="KEGG" id="lnu:N7U66_10005"/>
<dbReference type="AlphaFoldDB" id="A0A9E8SEM9"/>
<evidence type="ECO:0000259" key="4">
    <source>
        <dbReference type="PROSITE" id="PS01124"/>
    </source>
</evidence>
<dbReference type="PANTHER" id="PTHR43280">
    <property type="entry name" value="ARAC-FAMILY TRANSCRIPTIONAL REGULATOR"/>
    <property type="match status" value="1"/>
</dbReference>
<dbReference type="EMBL" id="CP113088">
    <property type="protein sequence ID" value="WAC03723.1"/>
    <property type="molecule type" value="Genomic_DNA"/>
</dbReference>
<evidence type="ECO:0000256" key="1">
    <source>
        <dbReference type="ARBA" id="ARBA00023125"/>
    </source>
</evidence>
<keyword evidence="2" id="KW-0472">Membrane</keyword>
<name>A0A9E8SEM9_9FLAO</name>
<reference evidence="5" key="1">
    <citation type="submission" date="2022-11" db="EMBL/GenBank/DDBJ databases">
        <title>Lacinutrix neustonica HL-RS19T sp. nov., isolated from the surface microlayer sample of brackish Lake Shihwa.</title>
        <authorList>
            <person name="Choi J.Y."/>
            <person name="Hwang C.Y."/>
        </authorList>
    </citation>
    <scope>NUCLEOTIDE SEQUENCE</scope>
    <source>
        <strain evidence="5">HL-RS19</strain>
    </source>
</reference>
<dbReference type="SUPFAM" id="SSF48452">
    <property type="entry name" value="TPR-like"/>
    <property type="match status" value="1"/>
</dbReference>
<feature type="transmembrane region" description="Helical" evidence="2">
    <location>
        <begin position="387"/>
        <end position="406"/>
    </location>
</feature>
<dbReference type="SMART" id="SM00342">
    <property type="entry name" value="HTH_ARAC"/>
    <property type="match status" value="1"/>
</dbReference>
<dbReference type="Pfam" id="PF12833">
    <property type="entry name" value="HTH_18"/>
    <property type="match status" value="1"/>
</dbReference>